<evidence type="ECO:0000313" key="3">
    <source>
        <dbReference type="EMBL" id="KIW57743.1"/>
    </source>
</evidence>
<feature type="compositionally biased region" description="Basic and acidic residues" evidence="1">
    <location>
        <begin position="79"/>
        <end position="90"/>
    </location>
</feature>
<reference evidence="3 4" key="1">
    <citation type="submission" date="2015-01" db="EMBL/GenBank/DDBJ databases">
        <title>The Genome Sequence of Exophiala xenobiotica CBS118157.</title>
        <authorList>
            <consortium name="The Broad Institute Genomics Platform"/>
            <person name="Cuomo C."/>
            <person name="de Hoog S."/>
            <person name="Gorbushina A."/>
            <person name="Stielow B."/>
            <person name="Teixiera M."/>
            <person name="Abouelleil A."/>
            <person name="Chapman S.B."/>
            <person name="Priest M."/>
            <person name="Young S.K."/>
            <person name="Wortman J."/>
            <person name="Nusbaum C."/>
            <person name="Birren B."/>
        </authorList>
    </citation>
    <scope>NUCLEOTIDE SEQUENCE [LARGE SCALE GENOMIC DNA]</scope>
    <source>
        <strain evidence="3 4">CBS 118157</strain>
    </source>
</reference>
<feature type="compositionally biased region" description="Polar residues" evidence="1">
    <location>
        <begin position="91"/>
        <end position="113"/>
    </location>
</feature>
<feature type="transmembrane region" description="Helical" evidence="2">
    <location>
        <begin position="40"/>
        <end position="63"/>
    </location>
</feature>
<proteinExistence type="predicted"/>
<feature type="compositionally biased region" description="Low complexity" evidence="1">
    <location>
        <begin position="123"/>
        <end position="134"/>
    </location>
</feature>
<keyword evidence="4" id="KW-1185">Reference proteome</keyword>
<feature type="compositionally biased region" description="Basic and acidic residues" evidence="1">
    <location>
        <begin position="140"/>
        <end position="167"/>
    </location>
</feature>
<organism evidence="3 4">
    <name type="scientific">Exophiala xenobiotica</name>
    <dbReference type="NCBI Taxonomy" id="348802"/>
    <lineage>
        <taxon>Eukaryota</taxon>
        <taxon>Fungi</taxon>
        <taxon>Dikarya</taxon>
        <taxon>Ascomycota</taxon>
        <taxon>Pezizomycotina</taxon>
        <taxon>Eurotiomycetes</taxon>
        <taxon>Chaetothyriomycetidae</taxon>
        <taxon>Chaetothyriales</taxon>
        <taxon>Herpotrichiellaceae</taxon>
        <taxon>Exophiala</taxon>
    </lineage>
</organism>
<sequence>MNTIRSTWYARANSSGRRRAVASVDALAASKSFTVQDHRLIYFSFRYGWGVLCVAGGGAYYFAKKSINADRAARFEAEQKSKAYQRRLEDSSYTASKSKSRTRTQADPSSGTHNAKGLDHAGSPSSEISEEAAPVGHAPIDNDQRIREKSKYEAAEPYRSKKGDRLG</sequence>
<evidence type="ECO:0000256" key="2">
    <source>
        <dbReference type="SAM" id="Phobius"/>
    </source>
</evidence>
<keyword evidence="2" id="KW-0812">Transmembrane</keyword>
<dbReference type="OrthoDB" id="2559326at2759"/>
<accession>A0A0D2EQ35</accession>
<dbReference type="InterPro" id="IPR031833">
    <property type="entry name" value="DUF4748"/>
</dbReference>
<gene>
    <name evidence="3" type="ORF">PV05_02305</name>
</gene>
<dbReference type="RefSeq" id="XP_013318328.1">
    <property type="nucleotide sequence ID" value="XM_013462874.1"/>
</dbReference>
<dbReference type="AlphaFoldDB" id="A0A0D2EQ35"/>
<dbReference type="Proteomes" id="UP000054342">
    <property type="component" value="Unassembled WGS sequence"/>
</dbReference>
<dbReference type="PANTHER" id="PTHR41800">
    <property type="entry name" value="EXPRESSED PROTEIN"/>
    <property type="match status" value="1"/>
</dbReference>
<keyword evidence="2" id="KW-1133">Transmembrane helix</keyword>
<name>A0A0D2EQ35_9EURO</name>
<dbReference type="EMBL" id="KN847318">
    <property type="protein sequence ID" value="KIW57743.1"/>
    <property type="molecule type" value="Genomic_DNA"/>
</dbReference>
<dbReference type="Pfam" id="PF15932">
    <property type="entry name" value="DUF4748"/>
    <property type="match status" value="1"/>
</dbReference>
<dbReference type="PANTHER" id="PTHR41800:SF1">
    <property type="entry name" value="EXPRESSED PROTEIN"/>
    <property type="match status" value="1"/>
</dbReference>
<protein>
    <submittedName>
        <fullName evidence="3">Uncharacterized protein</fullName>
    </submittedName>
</protein>
<evidence type="ECO:0000256" key="1">
    <source>
        <dbReference type="SAM" id="MobiDB-lite"/>
    </source>
</evidence>
<keyword evidence="2" id="KW-0472">Membrane</keyword>
<evidence type="ECO:0000313" key="4">
    <source>
        <dbReference type="Proteomes" id="UP000054342"/>
    </source>
</evidence>
<dbReference type="GeneID" id="25324213"/>
<feature type="region of interest" description="Disordered" evidence="1">
    <location>
        <begin position="79"/>
        <end position="167"/>
    </location>
</feature>